<feature type="non-terminal residue" evidence="1">
    <location>
        <position position="1"/>
    </location>
</feature>
<reference evidence="1" key="1">
    <citation type="journal article" date="2014" name="Front. Microbiol.">
        <title>High frequency of phylogenetically diverse reductive dehalogenase-homologous genes in deep subseafloor sedimentary metagenomes.</title>
        <authorList>
            <person name="Kawai M."/>
            <person name="Futagami T."/>
            <person name="Toyoda A."/>
            <person name="Takaki Y."/>
            <person name="Nishi S."/>
            <person name="Hori S."/>
            <person name="Arai W."/>
            <person name="Tsubouchi T."/>
            <person name="Morono Y."/>
            <person name="Uchiyama I."/>
            <person name="Ito T."/>
            <person name="Fujiyama A."/>
            <person name="Inagaki F."/>
            <person name="Takami H."/>
        </authorList>
    </citation>
    <scope>NUCLEOTIDE SEQUENCE</scope>
    <source>
        <strain evidence="1">Expedition CK06-06</strain>
    </source>
</reference>
<dbReference type="EMBL" id="BARS01030138">
    <property type="protein sequence ID" value="GAG18330.1"/>
    <property type="molecule type" value="Genomic_DNA"/>
</dbReference>
<sequence>STATRHYSIQRQSDGMQLALVHSLGVWVDLRTGKPIRIPESLLTDFADNIVL</sequence>
<proteinExistence type="predicted"/>
<name>X0VJA2_9ZZZZ</name>
<evidence type="ECO:0000313" key="1">
    <source>
        <dbReference type="EMBL" id="GAG18330.1"/>
    </source>
</evidence>
<accession>X0VJA2</accession>
<dbReference type="SUPFAM" id="SSF54637">
    <property type="entry name" value="Thioesterase/thiol ester dehydrase-isomerase"/>
    <property type="match status" value="1"/>
</dbReference>
<dbReference type="AlphaFoldDB" id="X0VJA2"/>
<dbReference type="InterPro" id="IPR029069">
    <property type="entry name" value="HotDog_dom_sf"/>
</dbReference>
<dbReference type="Gene3D" id="3.10.129.10">
    <property type="entry name" value="Hotdog Thioesterase"/>
    <property type="match status" value="1"/>
</dbReference>
<protein>
    <submittedName>
        <fullName evidence="1">Uncharacterized protein</fullName>
    </submittedName>
</protein>
<comment type="caution">
    <text evidence="1">The sequence shown here is derived from an EMBL/GenBank/DDBJ whole genome shotgun (WGS) entry which is preliminary data.</text>
</comment>
<organism evidence="1">
    <name type="scientific">marine sediment metagenome</name>
    <dbReference type="NCBI Taxonomy" id="412755"/>
    <lineage>
        <taxon>unclassified sequences</taxon>
        <taxon>metagenomes</taxon>
        <taxon>ecological metagenomes</taxon>
    </lineage>
</organism>
<gene>
    <name evidence="1" type="ORF">S01H1_47028</name>
</gene>